<keyword evidence="3" id="KW-1185">Reference proteome</keyword>
<comment type="caution">
    <text evidence="2">The sequence shown here is derived from an EMBL/GenBank/DDBJ whole genome shotgun (WGS) entry which is preliminary data.</text>
</comment>
<protein>
    <recommendedName>
        <fullName evidence="4">Secreted protein</fullName>
    </recommendedName>
</protein>
<evidence type="ECO:0000313" key="2">
    <source>
        <dbReference type="EMBL" id="KAJ7698751.1"/>
    </source>
</evidence>
<gene>
    <name evidence="2" type="ORF">B0H16DRAFT_792542</name>
</gene>
<dbReference type="AlphaFoldDB" id="A0AAD7DTI9"/>
<dbReference type="EMBL" id="JARKIB010000585">
    <property type="protein sequence ID" value="KAJ7698751.1"/>
    <property type="molecule type" value="Genomic_DNA"/>
</dbReference>
<keyword evidence="1" id="KW-0732">Signal</keyword>
<dbReference type="Proteomes" id="UP001215598">
    <property type="component" value="Unassembled WGS sequence"/>
</dbReference>
<proteinExistence type="predicted"/>
<name>A0AAD7DTI9_9AGAR</name>
<accession>A0AAD7DTI9</accession>
<feature type="signal peptide" evidence="1">
    <location>
        <begin position="1"/>
        <end position="21"/>
    </location>
</feature>
<evidence type="ECO:0000313" key="3">
    <source>
        <dbReference type="Proteomes" id="UP001215598"/>
    </source>
</evidence>
<sequence length="127" mass="13754">MLLLCLMPSIYLSTGPWVASTSHVGEGNRVWARARRRVGRANGSGRGMRRGVWRWLVGPLASAQGEAGAFDRQSPCPLRNNTLASRANVHVRCPPTPAASKPSTPAPGHAMFPRAACQCRSTCCTRW</sequence>
<evidence type="ECO:0000256" key="1">
    <source>
        <dbReference type="SAM" id="SignalP"/>
    </source>
</evidence>
<organism evidence="2 3">
    <name type="scientific">Mycena metata</name>
    <dbReference type="NCBI Taxonomy" id="1033252"/>
    <lineage>
        <taxon>Eukaryota</taxon>
        <taxon>Fungi</taxon>
        <taxon>Dikarya</taxon>
        <taxon>Basidiomycota</taxon>
        <taxon>Agaricomycotina</taxon>
        <taxon>Agaricomycetes</taxon>
        <taxon>Agaricomycetidae</taxon>
        <taxon>Agaricales</taxon>
        <taxon>Marasmiineae</taxon>
        <taxon>Mycenaceae</taxon>
        <taxon>Mycena</taxon>
    </lineage>
</organism>
<feature type="chain" id="PRO_5042175460" description="Secreted protein" evidence="1">
    <location>
        <begin position="22"/>
        <end position="127"/>
    </location>
</feature>
<evidence type="ECO:0008006" key="4">
    <source>
        <dbReference type="Google" id="ProtNLM"/>
    </source>
</evidence>
<reference evidence="2" key="1">
    <citation type="submission" date="2023-03" db="EMBL/GenBank/DDBJ databases">
        <title>Massive genome expansion in bonnet fungi (Mycena s.s.) driven by repeated elements and novel gene families across ecological guilds.</title>
        <authorList>
            <consortium name="Lawrence Berkeley National Laboratory"/>
            <person name="Harder C.B."/>
            <person name="Miyauchi S."/>
            <person name="Viragh M."/>
            <person name="Kuo A."/>
            <person name="Thoen E."/>
            <person name="Andreopoulos B."/>
            <person name="Lu D."/>
            <person name="Skrede I."/>
            <person name="Drula E."/>
            <person name="Henrissat B."/>
            <person name="Morin E."/>
            <person name="Kohler A."/>
            <person name="Barry K."/>
            <person name="LaButti K."/>
            <person name="Morin E."/>
            <person name="Salamov A."/>
            <person name="Lipzen A."/>
            <person name="Mereny Z."/>
            <person name="Hegedus B."/>
            <person name="Baldrian P."/>
            <person name="Stursova M."/>
            <person name="Weitz H."/>
            <person name="Taylor A."/>
            <person name="Grigoriev I.V."/>
            <person name="Nagy L.G."/>
            <person name="Martin F."/>
            <person name="Kauserud H."/>
        </authorList>
    </citation>
    <scope>NUCLEOTIDE SEQUENCE</scope>
    <source>
        <strain evidence="2">CBHHK182m</strain>
    </source>
</reference>